<dbReference type="AlphaFoldDB" id="A0A9P1IWU6"/>
<comment type="caution">
    <text evidence="2">The sequence shown here is derived from an EMBL/GenBank/DDBJ whole genome shotgun (WGS) entry which is preliminary data.</text>
</comment>
<evidence type="ECO:0000313" key="3">
    <source>
        <dbReference type="Proteomes" id="UP001152747"/>
    </source>
</evidence>
<dbReference type="Proteomes" id="UP001152747">
    <property type="component" value="Unassembled WGS sequence"/>
</dbReference>
<sequence length="220" mass="25291">MQRSLKIHNYHFLMLPNKKMVRLDRTFKEINNFSRNGQVKRVGKVFITKPRKMNFSIILLSIFSISTVNAQNPCNDLFDVYIYDVCYRVFTTPENYTQAQQTCYDMNRPLAILHNGMQGSYLATLVNAETGVNNGAFWIGLQRETNTSKFYWADGSSMHWTFWNIGYPGTKYNQVAVSTLNGRWMTLDESDKHVFACSFDPKSVTTTTTSRPTEPASTTL</sequence>
<proteinExistence type="predicted"/>
<dbReference type="OrthoDB" id="441660at2759"/>
<accession>A0A9P1IWU6</accession>
<dbReference type="PROSITE" id="PS50041">
    <property type="entry name" value="C_TYPE_LECTIN_2"/>
    <property type="match status" value="1"/>
</dbReference>
<dbReference type="Gene3D" id="3.10.100.10">
    <property type="entry name" value="Mannose-Binding Protein A, subunit A"/>
    <property type="match status" value="1"/>
</dbReference>
<dbReference type="Pfam" id="PF00059">
    <property type="entry name" value="Lectin_C"/>
    <property type="match status" value="1"/>
</dbReference>
<dbReference type="SMART" id="SM00034">
    <property type="entry name" value="CLECT"/>
    <property type="match status" value="1"/>
</dbReference>
<evidence type="ECO:0000313" key="2">
    <source>
        <dbReference type="EMBL" id="CAI5452494.1"/>
    </source>
</evidence>
<dbReference type="CDD" id="cd00037">
    <property type="entry name" value="CLECT"/>
    <property type="match status" value="1"/>
</dbReference>
<dbReference type="PANTHER" id="PTHR23062:SF4">
    <property type="entry name" value="C-TYPE LECTIN DOMAIN-CONTAINING PROTEIN"/>
    <property type="match status" value="1"/>
</dbReference>
<protein>
    <recommendedName>
        <fullName evidence="1">C-type lectin domain-containing protein</fullName>
    </recommendedName>
</protein>
<gene>
    <name evidence="2" type="ORF">CAMP_LOCUS15131</name>
</gene>
<feature type="domain" description="C-type lectin" evidence="1">
    <location>
        <begin position="82"/>
        <end position="198"/>
    </location>
</feature>
<dbReference type="PANTHER" id="PTHR23062">
    <property type="entry name" value="HYPOTHETICAL PROTEIN C.ELEGANS"/>
    <property type="match status" value="1"/>
</dbReference>
<organism evidence="2 3">
    <name type="scientific">Caenorhabditis angaria</name>
    <dbReference type="NCBI Taxonomy" id="860376"/>
    <lineage>
        <taxon>Eukaryota</taxon>
        <taxon>Metazoa</taxon>
        <taxon>Ecdysozoa</taxon>
        <taxon>Nematoda</taxon>
        <taxon>Chromadorea</taxon>
        <taxon>Rhabditida</taxon>
        <taxon>Rhabditina</taxon>
        <taxon>Rhabditomorpha</taxon>
        <taxon>Rhabditoidea</taxon>
        <taxon>Rhabditidae</taxon>
        <taxon>Peloderinae</taxon>
        <taxon>Caenorhabditis</taxon>
    </lineage>
</organism>
<dbReference type="SUPFAM" id="SSF56436">
    <property type="entry name" value="C-type lectin-like"/>
    <property type="match status" value="1"/>
</dbReference>
<dbReference type="InterPro" id="IPR001304">
    <property type="entry name" value="C-type_lectin-like"/>
</dbReference>
<reference evidence="2" key="1">
    <citation type="submission" date="2022-11" db="EMBL/GenBank/DDBJ databases">
        <authorList>
            <person name="Kikuchi T."/>
        </authorList>
    </citation>
    <scope>NUCLEOTIDE SEQUENCE</scope>
    <source>
        <strain evidence="2">PS1010</strain>
    </source>
</reference>
<dbReference type="InterPro" id="IPR016186">
    <property type="entry name" value="C-type_lectin-like/link_sf"/>
</dbReference>
<evidence type="ECO:0000259" key="1">
    <source>
        <dbReference type="PROSITE" id="PS50041"/>
    </source>
</evidence>
<name>A0A9P1IWU6_9PELO</name>
<dbReference type="EMBL" id="CANHGI010000005">
    <property type="protein sequence ID" value="CAI5452494.1"/>
    <property type="molecule type" value="Genomic_DNA"/>
</dbReference>
<dbReference type="InterPro" id="IPR016187">
    <property type="entry name" value="CTDL_fold"/>
</dbReference>
<dbReference type="GO" id="GO:0045087">
    <property type="term" value="P:innate immune response"/>
    <property type="evidence" value="ECO:0007669"/>
    <property type="project" value="TreeGrafter"/>
</dbReference>
<keyword evidence="3" id="KW-1185">Reference proteome</keyword>